<evidence type="ECO:0000259" key="1">
    <source>
        <dbReference type="Pfam" id="PF00248"/>
    </source>
</evidence>
<evidence type="ECO:0000313" key="2">
    <source>
        <dbReference type="Ensembl" id="ENSJHYP00000002822.1"/>
    </source>
</evidence>
<protein>
    <recommendedName>
        <fullName evidence="1">NADP-dependent oxidoreductase domain-containing protein</fullName>
    </recommendedName>
</protein>
<keyword evidence="3" id="KW-1185">Reference proteome</keyword>
<dbReference type="Pfam" id="PF00248">
    <property type="entry name" value="Aldo_ket_red"/>
    <property type="match status" value="2"/>
</dbReference>
<organism evidence="2 3">
    <name type="scientific">Junco hyemalis</name>
    <name type="common">Dark-eyed junco</name>
    <dbReference type="NCBI Taxonomy" id="40217"/>
    <lineage>
        <taxon>Eukaryota</taxon>
        <taxon>Metazoa</taxon>
        <taxon>Chordata</taxon>
        <taxon>Craniata</taxon>
        <taxon>Vertebrata</taxon>
        <taxon>Euteleostomi</taxon>
        <taxon>Archelosauria</taxon>
        <taxon>Archosauria</taxon>
        <taxon>Dinosauria</taxon>
        <taxon>Saurischia</taxon>
        <taxon>Theropoda</taxon>
        <taxon>Coelurosauria</taxon>
        <taxon>Aves</taxon>
        <taxon>Neognathae</taxon>
        <taxon>Neoaves</taxon>
        <taxon>Telluraves</taxon>
        <taxon>Australaves</taxon>
        <taxon>Passeriformes</taxon>
        <taxon>Passerellidae</taxon>
        <taxon>Junco</taxon>
    </lineage>
</organism>
<dbReference type="PANTHER" id="PTHR43638">
    <property type="entry name" value="OXIDOREDUCTASE, ALDO/KETO REDUCTASE FAMILY PROTEIN"/>
    <property type="match status" value="1"/>
</dbReference>
<dbReference type="Ensembl" id="ENSJHYT00000003473.1">
    <property type="protein sequence ID" value="ENSJHYP00000002822.1"/>
    <property type="gene ID" value="ENSJHYG00000002323.1"/>
</dbReference>
<dbReference type="Gene3D" id="3.20.20.100">
    <property type="entry name" value="NADP-dependent oxidoreductase domain"/>
    <property type="match status" value="2"/>
</dbReference>
<evidence type="ECO:0000313" key="3">
    <source>
        <dbReference type="Proteomes" id="UP000694408"/>
    </source>
</evidence>
<dbReference type="PANTHER" id="PTHR43638:SF3">
    <property type="entry name" value="ALDEHYDE REDUCTASE"/>
    <property type="match status" value="1"/>
</dbReference>
<accession>A0A8C5IJI6</accession>
<reference evidence="2" key="2">
    <citation type="submission" date="2025-09" db="UniProtKB">
        <authorList>
            <consortium name="Ensembl"/>
        </authorList>
    </citation>
    <scope>IDENTIFICATION</scope>
</reference>
<dbReference type="Proteomes" id="UP000694408">
    <property type="component" value="Unplaced"/>
</dbReference>
<reference evidence="2" key="1">
    <citation type="submission" date="2025-08" db="UniProtKB">
        <authorList>
            <consortium name="Ensembl"/>
        </authorList>
    </citation>
    <scope>IDENTIFICATION</scope>
</reference>
<sequence length="260" mass="29749">MYYKNVGSCIDFLLGQGTWHFGENRKLYEAEIESIRYGIQNGVTLIDTAEMYGDGKSESLIGEAIKDFDRSRLYIVSKILPWNAGYDDFFISEIPLEETIRCMEEAKRQGLIKDWGVSNFDIDDMQELLSLKDGYNCRVDQCLYHLGSRGVEYSLIPFLKNNAIRFMSYCPLAEAGSLKRELLSNSTVIEISKEYGITPIQLLLAFTLRDKDITSIPKASHVEHLKMNIEASKIQISDESWKLLDSIYPSPKKKLPLDME</sequence>
<proteinExistence type="predicted"/>
<feature type="domain" description="NADP-dependent oxidoreductase" evidence="1">
    <location>
        <begin position="94"/>
        <end position="248"/>
    </location>
</feature>
<feature type="domain" description="NADP-dependent oxidoreductase" evidence="1">
    <location>
        <begin position="14"/>
        <end position="86"/>
    </location>
</feature>
<dbReference type="InterPro" id="IPR023210">
    <property type="entry name" value="NADP_OxRdtase_dom"/>
</dbReference>
<name>A0A8C5IJI6_JUNHY</name>
<dbReference type="SUPFAM" id="SSF51430">
    <property type="entry name" value="NAD(P)-linked oxidoreductase"/>
    <property type="match status" value="1"/>
</dbReference>
<dbReference type="AlphaFoldDB" id="A0A8C5IJI6"/>
<dbReference type="InterPro" id="IPR036812">
    <property type="entry name" value="NAD(P)_OxRdtase_dom_sf"/>
</dbReference>